<evidence type="ECO:0000313" key="8">
    <source>
        <dbReference type="EMBL" id="MCU5746641.1"/>
    </source>
</evidence>
<dbReference type="RefSeq" id="WP_262856288.1">
    <property type="nucleotide sequence ID" value="NZ_JAOPKZ010000013.1"/>
</dbReference>
<evidence type="ECO:0000259" key="7">
    <source>
        <dbReference type="Pfam" id="PF00746"/>
    </source>
</evidence>
<evidence type="ECO:0000313" key="9">
    <source>
        <dbReference type="Proteomes" id="UP001209553"/>
    </source>
</evidence>
<feature type="compositionally biased region" description="Polar residues" evidence="6">
    <location>
        <begin position="270"/>
        <end position="289"/>
    </location>
</feature>
<keyword evidence="5" id="KW-0572">Peptidoglycan-anchor</keyword>
<feature type="domain" description="Gram-positive cocci surface proteins LPxTG" evidence="7">
    <location>
        <begin position="274"/>
        <end position="312"/>
    </location>
</feature>
<evidence type="ECO:0000256" key="2">
    <source>
        <dbReference type="ARBA" id="ARBA00022512"/>
    </source>
</evidence>
<comment type="subcellular location">
    <subcellularLocation>
        <location evidence="1">Secreted</location>
        <location evidence="1">Cell wall</location>
        <topology evidence="1">Peptidoglycan-anchor</topology>
    </subcellularLocation>
</comment>
<proteinExistence type="predicted"/>
<dbReference type="Pfam" id="PF00746">
    <property type="entry name" value="Gram_pos_anchor"/>
    <property type="match status" value="1"/>
</dbReference>
<dbReference type="InterPro" id="IPR019931">
    <property type="entry name" value="LPXTG_anchor"/>
</dbReference>
<reference evidence="8 9" key="1">
    <citation type="journal article" date="2023" name="Int. J. Syst. Evol. Microbiol.">
        <title>Streptococcus sciuri sp. nov., Staphylococcus marylandisciuri sp. nov. and Staphylococcus americanisciuri sp. nov., isolated from faeces of eastern grey squirrel (Sciurus carolinensis).</title>
        <authorList>
            <person name="Volokhov D.V."/>
            <person name="Zagorodnyaya T.A."/>
            <person name="Furtak V.A."/>
            <person name="Nattanmai G."/>
            <person name="Randall L."/>
            <person name="Jose S."/>
            <person name="Gao Y."/>
            <person name="Eisenberg T."/>
            <person name="Delmonte P."/>
            <person name="Blom J."/>
            <person name="Mitchell K.K."/>
        </authorList>
    </citation>
    <scope>NUCLEOTIDE SEQUENCE [LARGE SCALE GENOMIC DNA]</scope>
    <source>
        <strain evidence="8 9">SQ8-PEA</strain>
    </source>
</reference>
<keyword evidence="4" id="KW-0732">Signal</keyword>
<name>A0ABT2QRN6_9STAP</name>
<dbReference type="EMBL" id="JAOPKZ010000013">
    <property type="protein sequence ID" value="MCU5746641.1"/>
    <property type="molecule type" value="Genomic_DNA"/>
</dbReference>
<feature type="compositionally biased region" description="Polar residues" evidence="6">
    <location>
        <begin position="103"/>
        <end position="122"/>
    </location>
</feature>
<dbReference type="Proteomes" id="UP001209553">
    <property type="component" value="Unassembled WGS sequence"/>
</dbReference>
<evidence type="ECO:0000256" key="6">
    <source>
        <dbReference type="SAM" id="MobiDB-lite"/>
    </source>
</evidence>
<feature type="region of interest" description="Disordered" evidence="6">
    <location>
        <begin position="40"/>
        <end position="289"/>
    </location>
</feature>
<sequence length="314" mass="33633">MKKENSFKRKDSFDMHKFNVGASTALLSTLLYFGVSHSAEAAENDRVTVDIENDDPNTVVIDDNSPTYTKAPNPNDAVDLSKNLPPETEHEVIIDSPEEDQSEPTNNDQNVDSNQENPGNDDQSVDSDQENPGNGDQSDDLDAGVNEPYLSADPNDLATIDNVNDGQSGDLDAGVNEPYFGTDLKDSASASNINNNSQTNNTDVGISEKPGVPSSADSNDGVSSSSNNSNPLTYSNEQEVMKQDSTSHAMNSAQDNNNFANSPSKDKAVQSKNESNTEQQLPSTGMDNTLPISASTAMLIGGLALLVRRRQSNQ</sequence>
<feature type="compositionally biased region" description="Low complexity" evidence="6">
    <location>
        <begin position="187"/>
        <end position="202"/>
    </location>
</feature>
<feature type="compositionally biased region" description="Polar residues" evidence="6">
    <location>
        <begin position="243"/>
        <end position="263"/>
    </location>
</feature>
<accession>A0ABT2QRN6</accession>
<comment type="caution">
    <text evidence="8">The sequence shown here is derived from an EMBL/GenBank/DDBJ whole genome shotgun (WGS) entry which is preliminary data.</text>
</comment>
<organism evidence="8 9">
    <name type="scientific">Staphylococcus marylandisciuri</name>
    <dbReference type="NCBI Taxonomy" id="2981529"/>
    <lineage>
        <taxon>Bacteria</taxon>
        <taxon>Bacillati</taxon>
        <taxon>Bacillota</taxon>
        <taxon>Bacilli</taxon>
        <taxon>Bacillales</taxon>
        <taxon>Staphylococcaceae</taxon>
        <taxon>Staphylococcus</taxon>
    </lineage>
</organism>
<evidence type="ECO:0000256" key="1">
    <source>
        <dbReference type="ARBA" id="ARBA00004168"/>
    </source>
</evidence>
<dbReference type="NCBIfam" id="TIGR01167">
    <property type="entry name" value="LPXTG_anchor"/>
    <property type="match status" value="1"/>
</dbReference>
<evidence type="ECO:0000256" key="3">
    <source>
        <dbReference type="ARBA" id="ARBA00022525"/>
    </source>
</evidence>
<gene>
    <name evidence="8" type="ORF">N9R04_07950</name>
</gene>
<keyword evidence="3" id="KW-0964">Secreted</keyword>
<keyword evidence="2" id="KW-0134">Cell wall</keyword>
<feature type="compositionally biased region" description="Low complexity" evidence="6">
    <location>
        <begin position="214"/>
        <end position="236"/>
    </location>
</feature>
<evidence type="ECO:0000256" key="4">
    <source>
        <dbReference type="ARBA" id="ARBA00022729"/>
    </source>
</evidence>
<keyword evidence="9" id="KW-1185">Reference proteome</keyword>
<evidence type="ECO:0000256" key="5">
    <source>
        <dbReference type="ARBA" id="ARBA00023088"/>
    </source>
</evidence>
<protein>
    <submittedName>
        <fullName evidence="8">LPXTG cell wall anchor domain-containing protein</fullName>
    </submittedName>
</protein>